<feature type="compositionally biased region" description="Basic and acidic residues" evidence="1">
    <location>
        <begin position="59"/>
        <end position="70"/>
    </location>
</feature>
<proteinExistence type="predicted"/>
<keyword evidence="3" id="KW-1185">Reference proteome</keyword>
<comment type="caution">
    <text evidence="2">The sequence shown here is derived from an EMBL/GenBank/DDBJ whole genome shotgun (WGS) entry which is preliminary data.</text>
</comment>
<feature type="non-terminal residue" evidence="2">
    <location>
        <position position="1"/>
    </location>
</feature>
<dbReference type="OrthoDB" id="1747743at2759"/>
<organism evidence="2 3">
    <name type="scientific">Mucuna pruriens</name>
    <name type="common">Velvet bean</name>
    <name type="synonym">Dolichos pruriens</name>
    <dbReference type="NCBI Taxonomy" id="157652"/>
    <lineage>
        <taxon>Eukaryota</taxon>
        <taxon>Viridiplantae</taxon>
        <taxon>Streptophyta</taxon>
        <taxon>Embryophyta</taxon>
        <taxon>Tracheophyta</taxon>
        <taxon>Spermatophyta</taxon>
        <taxon>Magnoliopsida</taxon>
        <taxon>eudicotyledons</taxon>
        <taxon>Gunneridae</taxon>
        <taxon>Pentapetalae</taxon>
        <taxon>rosids</taxon>
        <taxon>fabids</taxon>
        <taxon>Fabales</taxon>
        <taxon>Fabaceae</taxon>
        <taxon>Papilionoideae</taxon>
        <taxon>50 kb inversion clade</taxon>
        <taxon>NPAAA clade</taxon>
        <taxon>indigoferoid/millettioid clade</taxon>
        <taxon>Phaseoleae</taxon>
        <taxon>Mucuna</taxon>
    </lineage>
</organism>
<dbReference type="PANTHER" id="PTHR35046:SF9">
    <property type="entry name" value="RNA-DIRECTED DNA POLYMERASE"/>
    <property type="match status" value="1"/>
</dbReference>
<feature type="region of interest" description="Disordered" evidence="1">
    <location>
        <begin position="45"/>
        <end position="70"/>
    </location>
</feature>
<gene>
    <name evidence="2" type="ORF">CR513_55966</name>
</gene>
<name>A0A371EH56_MUCPR</name>
<dbReference type="Proteomes" id="UP000257109">
    <property type="component" value="Unassembled WGS sequence"/>
</dbReference>
<dbReference type="AlphaFoldDB" id="A0A371EH56"/>
<sequence length="70" mass="8409">MIVDKKVSLAITLGKYKDEILCDVVPMEATHILLGRFWQYDNKMKKEKEKKNERKLRKEKGEKNKEEKQE</sequence>
<protein>
    <submittedName>
        <fullName evidence="2">Uncharacterized protein</fullName>
    </submittedName>
</protein>
<evidence type="ECO:0000313" key="2">
    <source>
        <dbReference type="EMBL" id="RDX65382.1"/>
    </source>
</evidence>
<evidence type="ECO:0000256" key="1">
    <source>
        <dbReference type="SAM" id="MobiDB-lite"/>
    </source>
</evidence>
<dbReference type="EMBL" id="QJKJ01013937">
    <property type="protein sequence ID" value="RDX65382.1"/>
    <property type="molecule type" value="Genomic_DNA"/>
</dbReference>
<reference evidence="2" key="1">
    <citation type="submission" date="2018-05" db="EMBL/GenBank/DDBJ databases">
        <title>Draft genome of Mucuna pruriens seed.</title>
        <authorList>
            <person name="Nnadi N.E."/>
            <person name="Vos R."/>
            <person name="Hasami M.H."/>
            <person name="Devisetty U.K."/>
            <person name="Aguiy J.C."/>
        </authorList>
    </citation>
    <scope>NUCLEOTIDE SEQUENCE [LARGE SCALE GENOMIC DNA]</scope>
    <source>
        <strain evidence="2">JCA_2017</strain>
    </source>
</reference>
<dbReference type="PANTHER" id="PTHR35046">
    <property type="entry name" value="ZINC KNUCKLE (CCHC-TYPE) FAMILY PROTEIN"/>
    <property type="match status" value="1"/>
</dbReference>
<accession>A0A371EH56</accession>
<evidence type="ECO:0000313" key="3">
    <source>
        <dbReference type="Proteomes" id="UP000257109"/>
    </source>
</evidence>